<dbReference type="InterPro" id="IPR003593">
    <property type="entry name" value="AAA+_ATPase"/>
</dbReference>
<keyword evidence="3" id="KW-0547">Nucleotide-binding</keyword>
<dbReference type="Proteomes" id="UP000823775">
    <property type="component" value="Unassembled WGS sequence"/>
</dbReference>
<accession>A0ABS8TEE4</accession>
<comment type="caution">
    <text evidence="6">The sequence shown here is derived from an EMBL/GenBank/DDBJ whole genome shotgun (WGS) entry which is preliminary data.</text>
</comment>
<evidence type="ECO:0000313" key="7">
    <source>
        <dbReference type="Proteomes" id="UP000823775"/>
    </source>
</evidence>
<dbReference type="SUPFAM" id="SSF52540">
    <property type="entry name" value="P-loop containing nucleoside triphosphate hydrolases"/>
    <property type="match status" value="1"/>
</dbReference>
<keyword evidence="4" id="KW-0067">ATP-binding</keyword>
<evidence type="ECO:0000256" key="2">
    <source>
        <dbReference type="ARBA" id="ARBA00022448"/>
    </source>
</evidence>
<proteinExistence type="inferred from homology"/>
<dbReference type="PANTHER" id="PTHR48042:SF15">
    <property type="entry name" value="ABC TRANSPORTER G FAMILY MEMBER 13"/>
    <property type="match status" value="1"/>
</dbReference>
<dbReference type="InterPro" id="IPR017871">
    <property type="entry name" value="ABC_transporter-like_CS"/>
</dbReference>
<organism evidence="6 7">
    <name type="scientific">Datura stramonium</name>
    <name type="common">Jimsonweed</name>
    <name type="synonym">Common thornapple</name>
    <dbReference type="NCBI Taxonomy" id="4076"/>
    <lineage>
        <taxon>Eukaryota</taxon>
        <taxon>Viridiplantae</taxon>
        <taxon>Streptophyta</taxon>
        <taxon>Embryophyta</taxon>
        <taxon>Tracheophyta</taxon>
        <taxon>Spermatophyta</taxon>
        <taxon>Magnoliopsida</taxon>
        <taxon>eudicotyledons</taxon>
        <taxon>Gunneridae</taxon>
        <taxon>Pentapetalae</taxon>
        <taxon>asterids</taxon>
        <taxon>lamiids</taxon>
        <taxon>Solanales</taxon>
        <taxon>Solanaceae</taxon>
        <taxon>Solanoideae</taxon>
        <taxon>Datureae</taxon>
        <taxon>Datura</taxon>
    </lineage>
</organism>
<evidence type="ECO:0000256" key="3">
    <source>
        <dbReference type="ARBA" id="ARBA00022741"/>
    </source>
</evidence>
<gene>
    <name evidence="6" type="ORF">HAX54_008596</name>
</gene>
<dbReference type="Gene3D" id="3.40.50.300">
    <property type="entry name" value="P-loop containing nucleotide triphosphate hydrolases"/>
    <property type="match status" value="1"/>
</dbReference>
<keyword evidence="7" id="KW-1185">Reference proteome</keyword>
<protein>
    <recommendedName>
        <fullName evidence="5">ABC transporter domain-containing protein</fullName>
    </recommendedName>
</protein>
<dbReference type="PANTHER" id="PTHR48042">
    <property type="entry name" value="ABC TRANSPORTER G FAMILY MEMBER 11"/>
    <property type="match status" value="1"/>
</dbReference>
<dbReference type="SMART" id="SM00382">
    <property type="entry name" value="AAA"/>
    <property type="match status" value="1"/>
</dbReference>
<evidence type="ECO:0000256" key="4">
    <source>
        <dbReference type="ARBA" id="ARBA00022840"/>
    </source>
</evidence>
<dbReference type="InterPro" id="IPR027417">
    <property type="entry name" value="P-loop_NTPase"/>
</dbReference>
<feature type="domain" description="ABC transporter" evidence="5">
    <location>
        <begin position="27"/>
        <end position="276"/>
    </location>
</feature>
<dbReference type="PROSITE" id="PS00211">
    <property type="entry name" value="ABC_TRANSPORTER_1"/>
    <property type="match status" value="1"/>
</dbReference>
<name>A0ABS8TEE4_DATST</name>
<dbReference type="InterPro" id="IPR052215">
    <property type="entry name" value="Plant_ABCG"/>
</dbReference>
<reference evidence="6 7" key="1">
    <citation type="journal article" date="2021" name="BMC Genomics">
        <title>Datura genome reveals duplications of psychoactive alkaloid biosynthetic genes and high mutation rate following tissue culture.</title>
        <authorList>
            <person name="Rajewski A."/>
            <person name="Carter-House D."/>
            <person name="Stajich J."/>
            <person name="Litt A."/>
        </authorList>
    </citation>
    <scope>NUCLEOTIDE SEQUENCE [LARGE SCALE GENOMIC DNA]</scope>
    <source>
        <strain evidence="6">AR-01</strain>
    </source>
</reference>
<dbReference type="PROSITE" id="PS50893">
    <property type="entry name" value="ABC_TRANSPORTER_2"/>
    <property type="match status" value="1"/>
</dbReference>
<evidence type="ECO:0000256" key="1">
    <source>
        <dbReference type="ARBA" id="ARBA00005814"/>
    </source>
</evidence>
<sequence>MEIEAAVAADIEKGVTSGIQSSSAAYLIWEDVTVVLPKFGGGPTKRLLNGLTGYAEPGRIMAIMGSFSGSGKSTLLDTLAGRLSGNLVMTGNILLNGKKRRLDHHGYVAYVTQEDVLMGTLTVRETIEYSAQLRLPSNMTREEVKEMVGNVISEMGLEDCAENLIGNWHLRGISGGEKKRLSIALEIITQPQLLFLDEPTTGLDSASAYFVVCSKTLHVVVVVQFFGDSGFACPTRRNPADHFLRCINSDFDHITAALIGSRRINDIMSPQVHLFICQQQR</sequence>
<dbReference type="InterPro" id="IPR003439">
    <property type="entry name" value="ABC_transporter-like_ATP-bd"/>
</dbReference>
<comment type="similarity">
    <text evidence="1">Belongs to the ABC transporter superfamily. ABCG family. Eye pigment precursor importer (TC 3.A.1.204) subfamily.</text>
</comment>
<dbReference type="EMBL" id="JACEIK010001450">
    <property type="protein sequence ID" value="MCD7469498.1"/>
    <property type="molecule type" value="Genomic_DNA"/>
</dbReference>
<evidence type="ECO:0000259" key="5">
    <source>
        <dbReference type="PROSITE" id="PS50893"/>
    </source>
</evidence>
<keyword evidence="2" id="KW-0813">Transport</keyword>
<evidence type="ECO:0000313" key="6">
    <source>
        <dbReference type="EMBL" id="MCD7469498.1"/>
    </source>
</evidence>
<dbReference type="Pfam" id="PF00005">
    <property type="entry name" value="ABC_tran"/>
    <property type="match status" value="1"/>
</dbReference>